<dbReference type="PANTHER" id="PTHR11640:SF154">
    <property type="entry name" value="IRREGULAR CHIASM C-ROUGHEST PROTEIN-LIKE PROTEIN"/>
    <property type="match status" value="1"/>
</dbReference>
<keyword evidence="8" id="KW-0732">Signal</keyword>
<dbReference type="InterPro" id="IPR013162">
    <property type="entry name" value="CD80_C2-set"/>
</dbReference>
<evidence type="ECO:0000256" key="1">
    <source>
        <dbReference type="ARBA" id="ARBA00004479"/>
    </source>
</evidence>
<feature type="domain" description="Ig-like" evidence="9">
    <location>
        <begin position="326"/>
        <end position="415"/>
    </location>
</feature>
<feature type="domain" description="Ig-like" evidence="9">
    <location>
        <begin position="129"/>
        <end position="232"/>
    </location>
</feature>
<protein>
    <submittedName>
        <fullName evidence="11">Kin of IRRE-like protein 2 isoform X3</fullName>
    </submittedName>
</protein>
<dbReference type="CDD" id="cd00096">
    <property type="entry name" value="Ig"/>
    <property type="match status" value="2"/>
</dbReference>
<dbReference type="InterPro" id="IPR003599">
    <property type="entry name" value="Ig_sub"/>
</dbReference>
<feature type="domain" description="Ig-like" evidence="9">
    <location>
        <begin position="239"/>
        <end position="321"/>
    </location>
</feature>
<evidence type="ECO:0000313" key="11">
    <source>
        <dbReference type="RefSeq" id="XP_025835002.1"/>
    </source>
</evidence>
<keyword evidence="7" id="KW-1133">Transmembrane helix</keyword>
<evidence type="ECO:0000256" key="6">
    <source>
        <dbReference type="SAM" id="MobiDB-lite"/>
    </source>
</evidence>
<evidence type="ECO:0000259" key="9">
    <source>
        <dbReference type="PROSITE" id="PS50835"/>
    </source>
</evidence>
<dbReference type="OrthoDB" id="10039395at2759"/>
<dbReference type="Proteomes" id="UP000192223">
    <property type="component" value="Unplaced"/>
</dbReference>
<dbReference type="InParanoid" id="A0A7F5RG78"/>
<dbReference type="SMART" id="SM00409">
    <property type="entry name" value="IG"/>
    <property type="match status" value="5"/>
</dbReference>
<dbReference type="RefSeq" id="XP_025835002.1">
    <property type="nucleotide sequence ID" value="XM_025979217.1"/>
</dbReference>
<feature type="compositionally biased region" description="Polar residues" evidence="6">
    <location>
        <begin position="722"/>
        <end position="733"/>
    </location>
</feature>
<dbReference type="SUPFAM" id="SSF48726">
    <property type="entry name" value="Immunoglobulin"/>
    <property type="match status" value="4"/>
</dbReference>
<dbReference type="GO" id="GO:0005886">
    <property type="term" value="C:plasma membrane"/>
    <property type="evidence" value="ECO:0007669"/>
    <property type="project" value="TreeGrafter"/>
</dbReference>
<organism evidence="10 11">
    <name type="scientific">Agrilus planipennis</name>
    <name type="common">Emerald ash borer</name>
    <name type="synonym">Agrilus marcopoli</name>
    <dbReference type="NCBI Taxonomy" id="224129"/>
    <lineage>
        <taxon>Eukaryota</taxon>
        <taxon>Metazoa</taxon>
        <taxon>Ecdysozoa</taxon>
        <taxon>Arthropoda</taxon>
        <taxon>Hexapoda</taxon>
        <taxon>Insecta</taxon>
        <taxon>Pterygota</taxon>
        <taxon>Neoptera</taxon>
        <taxon>Endopterygota</taxon>
        <taxon>Coleoptera</taxon>
        <taxon>Polyphaga</taxon>
        <taxon>Elateriformia</taxon>
        <taxon>Buprestoidea</taxon>
        <taxon>Buprestidae</taxon>
        <taxon>Agrilinae</taxon>
        <taxon>Agrilus</taxon>
    </lineage>
</organism>
<evidence type="ECO:0000256" key="8">
    <source>
        <dbReference type="SAM" id="SignalP"/>
    </source>
</evidence>
<gene>
    <name evidence="11" type="primary">LOC108735732</name>
</gene>
<dbReference type="Pfam" id="PF07679">
    <property type="entry name" value="I-set"/>
    <property type="match status" value="1"/>
</dbReference>
<dbReference type="InterPro" id="IPR013098">
    <property type="entry name" value="Ig_I-set"/>
</dbReference>
<feature type="region of interest" description="Disordered" evidence="6">
    <location>
        <begin position="707"/>
        <end position="733"/>
    </location>
</feature>
<dbReference type="PROSITE" id="PS50835">
    <property type="entry name" value="IG_LIKE"/>
    <property type="match status" value="4"/>
</dbReference>
<proteinExistence type="predicted"/>
<reference evidence="11" key="1">
    <citation type="submission" date="2025-08" db="UniProtKB">
        <authorList>
            <consortium name="RefSeq"/>
        </authorList>
    </citation>
    <scope>IDENTIFICATION</scope>
    <source>
        <tissue evidence="11">Entire body</tissue>
    </source>
</reference>
<keyword evidence="5" id="KW-0393">Immunoglobulin domain</keyword>
<evidence type="ECO:0000313" key="10">
    <source>
        <dbReference type="Proteomes" id="UP000192223"/>
    </source>
</evidence>
<dbReference type="InterPro" id="IPR051275">
    <property type="entry name" value="Cell_adhesion_signaling"/>
</dbReference>
<keyword evidence="4" id="KW-0325">Glycoprotein</keyword>
<keyword evidence="3" id="KW-1015">Disulfide bond</keyword>
<evidence type="ECO:0000256" key="2">
    <source>
        <dbReference type="ARBA" id="ARBA00023136"/>
    </source>
</evidence>
<dbReference type="GeneID" id="108735732"/>
<dbReference type="SMART" id="SM00408">
    <property type="entry name" value="IGc2"/>
    <property type="match status" value="3"/>
</dbReference>
<comment type="subcellular location">
    <subcellularLocation>
        <location evidence="1">Membrane</location>
        <topology evidence="1">Single-pass type I membrane protein</topology>
    </subcellularLocation>
</comment>
<sequence length="733" mass="82753">MIQKIILLCILIILLSTIKVTKCMQRFEQQPSYTEVNPGQDALLVCKIQNKRGTCSWQKDNKPVGMHLHKYEWAGSQETGECSIWIKSAKLEFDDGIWECQVTASNFHTQDALTSFPAKLVVRVPPQMPKIEFNTSQILPGQNLTVMQGEIATVKCISNYGNPPPVLKWLLDLDEIRSPRKQTNSTELDNPKTWMATSLLELAITKDSHGRLLKCVAYHESYPSKSASTEVRLNVMFVPETRLIGVPATDIEEFIDTVAIRCQVNANPRANVVWKKEGLSQPVSLQELLKFSPVTRQNSGLYTCHARNAAGEAPPLRFNLSIKYPPKILSVGPDRLTTSPLYTSATFECIAEGNPLPTYQWLQRLPTRPNYVREQGREAKLHISNVTYDHQGEYVCKAVNIIGGMEREVQSESVVLQVVGAPQILKFLLLNEIEIERGDTANISLIICSDPRPKFVAWEWGSLQLEAGSQIGKYKADELIQDLREDCYISVLHIQDADATDSRAYHLMAENDRGKDRHTVKLFVNEPFRINTVLIFACGITTALLLLICVCLYTLRTENCCPTKKNNYKENNLNGQRLDVENKSLRLEAIPSDAIYTAKREPNHDNLTVNPDTLKSSSTIFKHEDNPDNGNGEYVLERRSRLNGKLDSFPVISFDPQSVSYAGDLKSQQQNQKETNDVLDIKKEFKDSKRHSVYCKTMTVRPSRSQIRVNGIHNNKQDDTQSRTSTLRSNSGV</sequence>
<name>A0A7F5RG78_AGRPL</name>
<dbReference type="Pfam" id="PF08205">
    <property type="entry name" value="C2-set_2"/>
    <property type="match status" value="1"/>
</dbReference>
<keyword evidence="10" id="KW-1185">Reference proteome</keyword>
<dbReference type="AlphaFoldDB" id="A0A7F5RG78"/>
<accession>A0A7F5RG78</accession>
<dbReference type="InterPro" id="IPR007110">
    <property type="entry name" value="Ig-like_dom"/>
</dbReference>
<evidence type="ECO:0000256" key="7">
    <source>
        <dbReference type="SAM" id="Phobius"/>
    </source>
</evidence>
<feature type="chain" id="PRO_5028829346" evidence="8">
    <location>
        <begin position="24"/>
        <end position="733"/>
    </location>
</feature>
<dbReference type="GO" id="GO:0050839">
    <property type="term" value="F:cell adhesion molecule binding"/>
    <property type="evidence" value="ECO:0007669"/>
    <property type="project" value="TreeGrafter"/>
</dbReference>
<dbReference type="PANTHER" id="PTHR11640">
    <property type="entry name" value="NEPHRIN"/>
    <property type="match status" value="1"/>
</dbReference>
<keyword evidence="7" id="KW-0812">Transmembrane</keyword>
<dbReference type="InterPro" id="IPR013783">
    <property type="entry name" value="Ig-like_fold"/>
</dbReference>
<feature type="domain" description="Ig-like" evidence="9">
    <location>
        <begin position="25"/>
        <end position="114"/>
    </location>
</feature>
<evidence type="ECO:0000256" key="3">
    <source>
        <dbReference type="ARBA" id="ARBA00023157"/>
    </source>
</evidence>
<dbReference type="Pfam" id="PF13927">
    <property type="entry name" value="Ig_3"/>
    <property type="match status" value="2"/>
</dbReference>
<dbReference type="GO" id="GO:0005911">
    <property type="term" value="C:cell-cell junction"/>
    <property type="evidence" value="ECO:0007669"/>
    <property type="project" value="TreeGrafter"/>
</dbReference>
<feature type="signal peptide" evidence="8">
    <location>
        <begin position="1"/>
        <end position="23"/>
    </location>
</feature>
<evidence type="ECO:0000256" key="5">
    <source>
        <dbReference type="ARBA" id="ARBA00023319"/>
    </source>
</evidence>
<dbReference type="InterPro" id="IPR003598">
    <property type="entry name" value="Ig_sub2"/>
</dbReference>
<feature type="transmembrane region" description="Helical" evidence="7">
    <location>
        <begin position="533"/>
        <end position="555"/>
    </location>
</feature>
<keyword evidence="2 7" id="KW-0472">Membrane</keyword>
<dbReference type="InterPro" id="IPR036179">
    <property type="entry name" value="Ig-like_dom_sf"/>
</dbReference>
<evidence type="ECO:0000256" key="4">
    <source>
        <dbReference type="ARBA" id="ARBA00023180"/>
    </source>
</evidence>
<dbReference type="GO" id="GO:0098609">
    <property type="term" value="P:cell-cell adhesion"/>
    <property type="evidence" value="ECO:0007669"/>
    <property type="project" value="TreeGrafter"/>
</dbReference>
<dbReference type="Gene3D" id="2.60.40.10">
    <property type="entry name" value="Immunoglobulins"/>
    <property type="match status" value="5"/>
</dbReference>